<accession>A0ABR5BYU8</accession>
<dbReference type="Proteomes" id="UP000054272">
    <property type="component" value="Unassembled WGS sequence"/>
</dbReference>
<gene>
    <name evidence="2" type="ORF">I306_02269</name>
</gene>
<feature type="compositionally biased region" description="Basic and acidic residues" evidence="1">
    <location>
        <begin position="208"/>
        <end position="225"/>
    </location>
</feature>
<feature type="region of interest" description="Disordered" evidence="1">
    <location>
        <begin position="891"/>
        <end position="950"/>
    </location>
</feature>
<evidence type="ECO:0000313" key="2">
    <source>
        <dbReference type="EMBL" id="KIR80812.1"/>
    </source>
</evidence>
<dbReference type="PANTHER" id="PTHR15955:SF10">
    <property type="entry name" value="DUF1115 DOMAIN PROTEIN (AFU_ORTHOLOGUE AFUA_5G14750)"/>
    <property type="match status" value="1"/>
</dbReference>
<organism evidence="2 3">
    <name type="scientific">Cryptococcus gattii EJB2</name>
    <dbReference type="NCBI Taxonomy" id="1296103"/>
    <lineage>
        <taxon>Eukaryota</taxon>
        <taxon>Fungi</taxon>
        <taxon>Dikarya</taxon>
        <taxon>Basidiomycota</taxon>
        <taxon>Agaricomycotina</taxon>
        <taxon>Tremellomycetes</taxon>
        <taxon>Tremellales</taxon>
        <taxon>Cryptococcaceae</taxon>
        <taxon>Cryptococcus</taxon>
        <taxon>Cryptococcus gattii species complex</taxon>
    </lineage>
</organism>
<feature type="compositionally biased region" description="Basic and acidic residues" evidence="1">
    <location>
        <begin position="891"/>
        <end position="901"/>
    </location>
</feature>
<evidence type="ECO:0000313" key="3">
    <source>
        <dbReference type="Proteomes" id="UP000054272"/>
    </source>
</evidence>
<dbReference type="EMBL" id="KN848630">
    <property type="protein sequence ID" value="KIR80812.1"/>
    <property type="molecule type" value="Genomic_DNA"/>
</dbReference>
<evidence type="ECO:0000256" key="1">
    <source>
        <dbReference type="SAM" id="MobiDB-lite"/>
    </source>
</evidence>
<evidence type="ECO:0008006" key="4">
    <source>
        <dbReference type="Google" id="ProtNLM"/>
    </source>
</evidence>
<dbReference type="CDD" id="cd24163">
    <property type="entry name" value="RWDD2_C"/>
    <property type="match status" value="1"/>
</dbReference>
<feature type="compositionally biased region" description="Acidic residues" evidence="1">
    <location>
        <begin position="927"/>
        <end position="937"/>
    </location>
</feature>
<dbReference type="PANTHER" id="PTHR15955">
    <property type="entry name" value="RWD DOMAIN CONTAINING PROTEIN 2"/>
    <property type="match status" value="1"/>
</dbReference>
<keyword evidence="3" id="KW-1185">Reference proteome</keyword>
<proteinExistence type="predicted"/>
<protein>
    <recommendedName>
        <fullName evidence="4">Mediator of RNA polymerase II transcription subunit 13</fullName>
    </recommendedName>
</protein>
<reference evidence="2 3" key="1">
    <citation type="submission" date="2015-01" db="EMBL/GenBank/DDBJ databases">
        <title>The Genome Sequence of Cryptococcus gattii EJB2.</title>
        <authorList>
            <consortium name="The Broad Institute Genomics Platform"/>
            <person name="Cuomo C."/>
            <person name="Litvintseva A."/>
            <person name="Chen Y."/>
            <person name="Heitman J."/>
            <person name="Sun S."/>
            <person name="Springer D."/>
            <person name="Dromer F."/>
            <person name="Young S."/>
            <person name="Zeng Q."/>
            <person name="Gargeya S."/>
            <person name="Abouelleil A."/>
            <person name="Alvarado L."/>
            <person name="Chapman S.B."/>
            <person name="Gainer-Dewar J."/>
            <person name="Goldberg J."/>
            <person name="Griggs A."/>
            <person name="Gujja S."/>
            <person name="Hansen M."/>
            <person name="Howarth C."/>
            <person name="Imamovic A."/>
            <person name="Larimer J."/>
            <person name="Murphy C."/>
            <person name="Naylor J."/>
            <person name="Pearson M."/>
            <person name="Priest M."/>
            <person name="Roberts A."/>
            <person name="Saif S."/>
            <person name="Shea T."/>
            <person name="Sykes S."/>
            <person name="Wortman J."/>
            <person name="Nusbaum C."/>
            <person name="Birren B."/>
        </authorList>
    </citation>
    <scope>NUCLEOTIDE SEQUENCE [LARGE SCALE GENOMIC DNA]</scope>
    <source>
        <strain evidence="2 3">EJB2</strain>
    </source>
</reference>
<sequence>MNIPQNNLSTELELISASLLPAESLHYLSATSVYPQEFDITNSDSGRSMHVEIHEDYPQTGSVNVGMKGNSMGRDEALGWKEWVNEKMLEWDDAQDYPLYQILTSQFLPLLAPSAMSPSPPPCIPSETTTPSIPYHVLLVSHHLLSSTKRKNIISLSSTLSLIGFSKTGHPGIMYAIGDEADLTEWIREIKSWNWLALRVKMGPEPIPEEKEQETERRGREEGARGGKGRVIVFPSISHSLYSSFSFSNLTFFSNHPHFALLLMIISTDIQLTPPAIRQSIYNKAIIDLRHTVGIDYVAWMEDTAARVFDQFTPLDTTIFPETFGPRDEDPLIRFGEWLNTYSQNNLYVHDHFETPKQSVEADRRMKDRLRQDVINRHKEARAMGPAERIILSAVEQPFPSYLHPQDVLMTVRTMRETPSFDQGGKVGPKEYADLGEEGDLHILIKLKNPLPKASKIEEADALHLHLDFAKKDLKKAADMVRTMKCKLQEPLRGADGTSSLSAIWDKWEKDSKAKLQQLPEPLSPKLFPRCLTKEPGHSQLNTFKDIEQLVAPSAANGLKLPIPREVMTQSSSREWVMEDSNDFVEEVFRLKNLDDFDGVPFAPLTPNSVVKYSRISTSVSQRYDHLPMSPPPTVERKSKMPWDQDPRLEIPVMPARLSSLYMNPDSVNRLFTAVENPSPPARIRSFEGGSVAATPSCSFKDDGDVNIPSEAQGLCDLLVNGDIQALVNRNGNYGRAEEEAMAYAMEEQLDTSKTSHMPVLNIKYEAYGYPSNDLPKTFCELLEGSRNQGLEADKQMFIKYPGLNTALSSELSWIPFSTISDAALIEDGAKASPMPNNPPQSLTVPSTDMLAQTTPHPSETILRKMVERSPKSMTPARPRWMTIQDMDKLEGSAGDVKSDESFQAPSPALTATRRKKRKEVPQKDPEEVDEIFEEGPDLPQKPTAANNNPEKAMRINLRKKTRLKDVLQSNPQKTSLDDITDIVTSRGVTRARALTKNIQATSLTMLDDASNMKNDLSTIKGFLYLQKLDHLITEEQEPTYKLPPDQSLSPIFEEEEPKDWRLDPILTNPEWFIQISALQPQSFESPMPIMATVSLFQNRPLIRMLESRGLYLLDSFPSLQGADLVISPTTALVFRPLSSLPDIHVELLEELKLAATYYQRVILVFETISYSASERYTKTGNNFNPLATAVVHALGSLSRGKKAAWGTGNIISELDIVFAYKGAGEISNSVSKILRDDEERLRENMGEEGYLQYQGREWIGHEPIVEHENTMVEMFGINTFGARYALATYGGAESLAYEMTEDQRMEQLGPIWGQVSTARFNDTLRELLSAEVVDM</sequence>
<dbReference type="InterPro" id="IPR059181">
    <property type="entry name" value="RWDD2A-B_C"/>
</dbReference>
<dbReference type="InterPro" id="IPR017359">
    <property type="entry name" value="Phi-like"/>
</dbReference>
<feature type="region of interest" description="Disordered" evidence="1">
    <location>
        <begin position="206"/>
        <end position="225"/>
    </location>
</feature>
<name>A0ABR5BYU8_9TREE</name>